<sequence>MADDADDVDGAEKTVRLASGTEMTSSLETIRERLRRFSAEEAAGVSPLYEHLAAQAAADDDVAALLTAASGNDARPTLLLAAAHRLLQAEPIHPLSRYYPSLGGPAGPDTQTWPLFREFVLDRAEAMRELIARRFTQTNEVGRAAVLFPAVASVAKRVRGPIGLLEAGCSAGLLLGMDTFAYRYQCDGGEQLSAGPAKASVGLHCALSVGEGAVFPTLPKRMSVRARVGLDRVPVDASDEDELAWLEACVWADQPERVRLLRTAAAAQGRWRPELVTGDVVDDLADAAARVPEELPLVVYTSHTLPYLPESRREDFIAALRELAVRRPLWWVALESYEAALRYVLPGRDEFAYSATRRATLGVVSFDGRGMDVELNATATPHGRRMTWCAR</sequence>
<protein>
    <recommendedName>
        <fullName evidence="4">DUF2332 domain-containing protein</fullName>
    </recommendedName>
</protein>
<feature type="region of interest" description="Disordered" evidence="1">
    <location>
        <begin position="1"/>
        <end position="22"/>
    </location>
</feature>
<evidence type="ECO:0008006" key="4">
    <source>
        <dbReference type="Google" id="ProtNLM"/>
    </source>
</evidence>
<dbReference type="OMA" id="WIANEVP"/>
<dbReference type="Pfam" id="PF10094">
    <property type="entry name" value="DUF2332"/>
    <property type="match status" value="1"/>
</dbReference>
<accession>A0A837D8S2</accession>
<name>A0A837D8S2_9PSEU</name>
<evidence type="ECO:0000256" key="1">
    <source>
        <dbReference type="SAM" id="MobiDB-lite"/>
    </source>
</evidence>
<evidence type="ECO:0000313" key="2">
    <source>
        <dbReference type="EMBL" id="KHF43940.1"/>
    </source>
</evidence>
<organism evidence="2 3">
    <name type="scientific">Saccharomonospora viridis</name>
    <dbReference type="NCBI Taxonomy" id="1852"/>
    <lineage>
        <taxon>Bacteria</taxon>
        <taxon>Bacillati</taxon>
        <taxon>Actinomycetota</taxon>
        <taxon>Actinomycetes</taxon>
        <taxon>Pseudonocardiales</taxon>
        <taxon>Pseudonocardiaceae</taxon>
        <taxon>Saccharomonospora</taxon>
    </lineage>
</organism>
<dbReference type="AlphaFoldDB" id="A0A837D8S2"/>
<proteinExistence type="predicted"/>
<reference evidence="2 3" key="1">
    <citation type="submission" date="2014-10" db="EMBL/GenBank/DDBJ databases">
        <title>Genome sequence of Micropolyspora internatus JCM3315.</title>
        <authorList>
            <person name="Shin S.-K."/>
            <person name="Yi H."/>
        </authorList>
    </citation>
    <scope>NUCLEOTIDE SEQUENCE [LARGE SCALE GENOMIC DNA]</scope>
    <source>
        <strain evidence="2 3">JCM 3315</strain>
    </source>
</reference>
<comment type="caution">
    <text evidence="2">The sequence shown here is derived from an EMBL/GenBank/DDBJ whole genome shotgun (WGS) entry which is preliminary data.</text>
</comment>
<dbReference type="InterPro" id="IPR011200">
    <property type="entry name" value="UCP012608"/>
</dbReference>
<dbReference type="Proteomes" id="UP000030848">
    <property type="component" value="Unassembled WGS sequence"/>
</dbReference>
<dbReference type="EMBL" id="JRZE01000004">
    <property type="protein sequence ID" value="KHF43940.1"/>
    <property type="molecule type" value="Genomic_DNA"/>
</dbReference>
<gene>
    <name evidence="2" type="ORF">MINT15_22450</name>
</gene>
<evidence type="ECO:0000313" key="3">
    <source>
        <dbReference type="Proteomes" id="UP000030848"/>
    </source>
</evidence>